<evidence type="ECO:0000313" key="4">
    <source>
        <dbReference type="EMBL" id="QDU57041.1"/>
    </source>
</evidence>
<dbReference type="RefSeq" id="WP_231943610.1">
    <property type="nucleotide sequence ID" value="NZ_CP036278.1"/>
</dbReference>
<dbReference type="AlphaFoldDB" id="A0A518AQP1"/>
<evidence type="ECO:0000256" key="2">
    <source>
        <dbReference type="SAM" id="MobiDB-lite"/>
    </source>
</evidence>
<reference evidence="4 5" key="1">
    <citation type="submission" date="2019-02" db="EMBL/GenBank/DDBJ databases">
        <title>Deep-cultivation of Planctomycetes and their phenomic and genomic characterization uncovers novel biology.</title>
        <authorList>
            <person name="Wiegand S."/>
            <person name="Jogler M."/>
            <person name="Boedeker C."/>
            <person name="Pinto D."/>
            <person name="Vollmers J."/>
            <person name="Rivas-Marin E."/>
            <person name="Kohn T."/>
            <person name="Peeters S.H."/>
            <person name="Heuer A."/>
            <person name="Rast P."/>
            <person name="Oberbeckmann S."/>
            <person name="Bunk B."/>
            <person name="Jeske O."/>
            <person name="Meyerdierks A."/>
            <person name="Storesund J.E."/>
            <person name="Kallscheuer N."/>
            <person name="Luecker S."/>
            <person name="Lage O.M."/>
            <person name="Pohl T."/>
            <person name="Merkel B.J."/>
            <person name="Hornburger P."/>
            <person name="Mueller R.-W."/>
            <person name="Bruemmer F."/>
            <person name="Labrenz M."/>
            <person name="Spormann A.M."/>
            <person name="Op den Camp H."/>
            <person name="Overmann J."/>
            <person name="Amann R."/>
            <person name="Jetten M.S.M."/>
            <person name="Mascher T."/>
            <person name="Medema M.H."/>
            <person name="Devos D.P."/>
            <person name="Kaster A.-K."/>
            <person name="Ovreas L."/>
            <person name="Rohde M."/>
            <person name="Galperin M.Y."/>
            <person name="Jogler C."/>
        </authorList>
    </citation>
    <scope>NUCLEOTIDE SEQUENCE [LARGE SCALE GENOMIC DNA]</scope>
    <source>
        <strain evidence="4 5">Pan181</strain>
    </source>
</reference>
<feature type="domain" description="HTH cro/C1-type" evidence="3">
    <location>
        <begin position="37"/>
        <end position="91"/>
    </location>
</feature>
<dbReference type="SUPFAM" id="SSF47413">
    <property type="entry name" value="lambda repressor-like DNA-binding domains"/>
    <property type="match status" value="1"/>
</dbReference>
<dbReference type="KEGG" id="amuc:Pan181_32550"/>
<keyword evidence="5" id="KW-1185">Reference proteome</keyword>
<dbReference type="PROSITE" id="PS50943">
    <property type="entry name" value="HTH_CROC1"/>
    <property type="match status" value="1"/>
</dbReference>
<gene>
    <name evidence="4" type="primary">puuR_2</name>
    <name evidence="4" type="ORF">Pan181_32550</name>
</gene>
<organism evidence="4 5">
    <name type="scientific">Aeoliella mucimassa</name>
    <dbReference type="NCBI Taxonomy" id="2527972"/>
    <lineage>
        <taxon>Bacteria</taxon>
        <taxon>Pseudomonadati</taxon>
        <taxon>Planctomycetota</taxon>
        <taxon>Planctomycetia</taxon>
        <taxon>Pirellulales</taxon>
        <taxon>Lacipirellulaceae</taxon>
        <taxon>Aeoliella</taxon>
    </lineage>
</organism>
<dbReference type="Pfam" id="PF01381">
    <property type="entry name" value="HTH_3"/>
    <property type="match status" value="1"/>
</dbReference>
<feature type="compositionally biased region" description="Polar residues" evidence="2">
    <location>
        <begin position="7"/>
        <end position="19"/>
    </location>
</feature>
<dbReference type="PANTHER" id="PTHR46797">
    <property type="entry name" value="HTH-TYPE TRANSCRIPTIONAL REGULATOR"/>
    <property type="match status" value="1"/>
</dbReference>
<evidence type="ECO:0000313" key="5">
    <source>
        <dbReference type="Proteomes" id="UP000315750"/>
    </source>
</evidence>
<dbReference type="GO" id="GO:0003677">
    <property type="term" value="F:DNA binding"/>
    <property type="evidence" value="ECO:0007669"/>
    <property type="project" value="UniProtKB-KW"/>
</dbReference>
<dbReference type="InterPro" id="IPR010982">
    <property type="entry name" value="Lambda_DNA-bd_dom_sf"/>
</dbReference>
<proteinExistence type="predicted"/>
<protein>
    <submittedName>
        <fullName evidence="4">HTH-type transcriptional regulator PuuR</fullName>
    </submittedName>
</protein>
<sequence>MSKEPMETSSSDAGENGTSAPRHEQVGMNLVELAQRIKQLRMEKRLTIEQLATRTGLTRSWLSKVENFRVTPSLPALFKIAADLEVRLSELVEGLDQCPELCLVRRDEGKVIDRDPSPENNTKYESMAHPRQTRAMDPFLLTIPAHGGRQQSLTHEGEEYLMVLEGKARFYYGDETYELDSGDSLYFDGSTPHRVENPFDETAKVLCVFCVSGR</sequence>
<name>A0A518AQP1_9BACT</name>
<accession>A0A518AQP1</accession>
<evidence type="ECO:0000256" key="1">
    <source>
        <dbReference type="ARBA" id="ARBA00023125"/>
    </source>
</evidence>
<evidence type="ECO:0000259" key="3">
    <source>
        <dbReference type="PROSITE" id="PS50943"/>
    </source>
</evidence>
<dbReference type="Gene3D" id="2.60.120.10">
    <property type="entry name" value="Jelly Rolls"/>
    <property type="match status" value="1"/>
</dbReference>
<dbReference type="GO" id="GO:0003700">
    <property type="term" value="F:DNA-binding transcription factor activity"/>
    <property type="evidence" value="ECO:0007669"/>
    <property type="project" value="TreeGrafter"/>
</dbReference>
<dbReference type="InterPro" id="IPR050807">
    <property type="entry name" value="TransReg_Diox_bact_type"/>
</dbReference>
<dbReference type="SMART" id="SM00530">
    <property type="entry name" value="HTH_XRE"/>
    <property type="match status" value="1"/>
</dbReference>
<dbReference type="InterPro" id="IPR001387">
    <property type="entry name" value="Cro/C1-type_HTH"/>
</dbReference>
<dbReference type="GO" id="GO:0005829">
    <property type="term" value="C:cytosol"/>
    <property type="evidence" value="ECO:0007669"/>
    <property type="project" value="TreeGrafter"/>
</dbReference>
<feature type="region of interest" description="Disordered" evidence="2">
    <location>
        <begin position="1"/>
        <end position="26"/>
    </location>
</feature>
<dbReference type="InterPro" id="IPR013096">
    <property type="entry name" value="Cupin_2"/>
</dbReference>
<dbReference type="EMBL" id="CP036278">
    <property type="protein sequence ID" value="QDU57041.1"/>
    <property type="molecule type" value="Genomic_DNA"/>
</dbReference>
<keyword evidence="1" id="KW-0238">DNA-binding</keyword>
<dbReference type="Pfam" id="PF07883">
    <property type="entry name" value="Cupin_2"/>
    <property type="match status" value="1"/>
</dbReference>
<dbReference type="InterPro" id="IPR014710">
    <property type="entry name" value="RmlC-like_jellyroll"/>
</dbReference>
<dbReference type="PANTHER" id="PTHR46797:SF1">
    <property type="entry name" value="METHYLPHOSPHONATE SYNTHASE"/>
    <property type="match status" value="1"/>
</dbReference>
<dbReference type="SUPFAM" id="SSF51182">
    <property type="entry name" value="RmlC-like cupins"/>
    <property type="match status" value="1"/>
</dbReference>
<dbReference type="Gene3D" id="1.10.260.40">
    <property type="entry name" value="lambda repressor-like DNA-binding domains"/>
    <property type="match status" value="1"/>
</dbReference>
<dbReference type="CDD" id="cd02209">
    <property type="entry name" value="cupin_XRE_C"/>
    <property type="match status" value="1"/>
</dbReference>
<dbReference type="Proteomes" id="UP000315750">
    <property type="component" value="Chromosome"/>
</dbReference>
<dbReference type="InterPro" id="IPR011051">
    <property type="entry name" value="RmlC_Cupin_sf"/>
</dbReference>
<dbReference type="CDD" id="cd00093">
    <property type="entry name" value="HTH_XRE"/>
    <property type="match status" value="1"/>
</dbReference>